<comment type="caution">
    <text evidence="1">The sequence shown here is derived from an EMBL/GenBank/DDBJ whole genome shotgun (WGS) entry which is preliminary data.</text>
</comment>
<proteinExistence type="predicted"/>
<dbReference type="Proteomes" id="UP000663881">
    <property type="component" value="Unassembled WGS sequence"/>
</dbReference>
<organism evidence="1 2">
    <name type="scientific">Adineta steineri</name>
    <dbReference type="NCBI Taxonomy" id="433720"/>
    <lineage>
        <taxon>Eukaryota</taxon>
        <taxon>Metazoa</taxon>
        <taxon>Spiralia</taxon>
        <taxon>Gnathifera</taxon>
        <taxon>Rotifera</taxon>
        <taxon>Eurotatoria</taxon>
        <taxon>Bdelloidea</taxon>
        <taxon>Adinetida</taxon>
        <taxon>Adinetidae</taxon>
        <taxon>Adineta</taxon>
    </lineage>
</organism>
<feature type="non-terminal residue" evidence="1">
    <location>
        <position position="1"/>
    </location>
</feature>
<evidence type="ECO:0000313" key="1">
    <source>
        <dbReference type="EMBL" id="CAF4433301.1"/>
    </source>
</evidence>
<evidence type="ECO:0000313" key="2">
    <source>
        <dbReference type="Proteomes" id="UP000663881"/>
    </source>
</evidence>
<name>A0A820R8I7_9BILA</name>
<dbReference type="AlphaFoldDB" id="A0A820R8I7"/>
<sequence>TLHTQPSSSSLATSTHQYLSAKRCQSAQSSLSTSAADLRELTNTLQELNNHFKKNAKILSEIKDNI</sequence>
<protein>
    <submittedName>
        <fullName evidence="1">Uncharacterized protein</fullName>
    </submittedName>
</protein>
<accession>A0A820R8I7</accession>
<reference evidence="1" key="1">
    <citation type="submission" date="2021-02" db="EMBL/GenBank/DDBJ databases">
        <authorList>
            <person name="Nowell W R."/>
        </authorList>
    </citation>
    <scope>NUCLEOTIDE SEQUENCE</scope>
</reference>
<dbReference type="EMBL" id="CAJOAY010032604">
    <property type="protein sequence ID" value="CAF4433301.1"/>
    <property type="molecule type" value="Genomic_DNA"/>
</dbReference>
<feature type="non-terminal residue" evidence="1">
    <location>
        <position position="66"/>
    </location>
</feature>
<gene>
    <name evidence="1" type="ORF">OKA104_LOCUS53204</name>
</gene>